<dbReference type="Gene3D" id="3.40.710.10">
    <property type="entry name" value="DD-peptidase/beta-lactamase superfamily"/>
    <property type="match status" value="1"/>
</dbReference>
<proteinExistence type="predicted"/>
<protein>
    <recommendedName>
        <fullName evidence="4">Beta-lactamase-related domain-containing protein</fullName>
    </recommendedName>
</protein>
<reference evidence="2" key="1">
    <citation type="submission" date="2023-10" db="EMBL/GenBank/DDBJ databases">
        <authorList>
            <person name="Chen Y."/>
            <person name="Shah S."/>
            <person name="Dougan E. K."/>
            <person name="Thang M."/>
            <person name="Chan C."/>
        </authorList>
    </citation>
    <scope>NUCLEOTIDE SEQUENCE [LARGE SCALE GENOMIC DNA]</scope>
</reference>
<sequence length="114" mass="12919">MQLVAKGAISLDDHAHRYVDPMLKRGGYRFKSMEEIFRPSWDHSGPSFNASNITVRELMHMDSGIKDYDTDAFRDFQYRHGGVTSPRSTSSIGCRARWRSSPERPRAEASPTAA</sequence>
<accession>A0ABN9QTW3</accession>
<keyword evidence="3" id="KW-1185">Reference proteome</keyword>
<evidence type="ECO:0000256" key="1">
    <source>
        <dbReference type="SAM" id="MobiDB-lite"/>
    </source>
</evidence>
<name>A0ABN9QTW3_9DINO</name>
<feature type="region of interest" description="Disordered" evidence="1">
    <location>
        <begin position="80"/>
        <end position="114"/>
    </location>
</feature>
<dbReference type="InterPro" id="IPR012338">
    <property type="entry name" value="Beta-lactam/transpept-like"/>
</dbReference>
<evidence type="ECO:0000313" key="2">
    <source>
        <dbReference type="EMBL" id="CAK0809727.1"/>
    </source>
</evidence>
<gene>
    <name evidence="2" type="ORF">PCOR1329_LOCUS14894</name>
</gene>
<dbReference type="EMBL" id="CAUYUJ010004470">
    <property type="protein sequence ID" value="CAK0809727.1"/>
    <property type="molecule type" value="Genomic_DNA"/>
</dbReference>
<evidence type="ECO:0000313" key="3">
    <source>
        <dbReference type="Proteomes" id="UP001189429"/>
    </source>
</evidence>
<comment type="caution">
    <text evidence="2">The sequence shown here is derived from an EMBL/GenBank/DDBJ whole genome shotgun (WGS) entry which is preliminary data.</text>
</comment>
<evidence type="ECO:0008006" key="4">
    <source>
        <dbReference type="Google" id="ProtNLM"/>
    </source>
</evidence>
<organism evidence="2 3">
    <name type="scientific">Prorocentrum cordatum</name>
    <dbReference type="NCBI Taxonomy" id="2364126"/>
    <lineage>
        <taxon>Eukaryota</taxon>
        <taxon>Sar</taxon>
        <taxon>Alveolata</taxon>
        <taxon>Dinophyceae</taxon>
        <taxon>Prorocentrales</taxon>
        <taxon>Prorocentraceae</taxon>
        <taxon>Prorocentrum</taxon>
    </lineage>
</organism>
<dbReference type="SUPFAM" id="SSF56601">
    <property type="entry name" value="beta-lactamase/transpeptidase-like"/>
    <property type="match status" value="1"/>
</dbReference>
<dbReference type="Proteomes" id="UP001189429">
    <property type="component" value="Unassembled WGS sequence"/>
</dbReference>